<dbReference type="EMBL" id="CAFBON010000051">
    <property type="protein sequence ID" value="CAB4983151.1"/>
    <property type="molecule type" value="Genomic_DNA"/>
</dbReference>
<dbReference type="Pfam" id="PF09723">
    <property type="entry name" value="Zn_ribbon_8"/>
    <property type="match status" value="1"/>
</dbReference>
<accession>A0A6J7MQF8</accession>
<name>A0A6J7MQF8_9ZZZZ</name>
<reference evidence="2" key="1">
    <citation type="submission" date="2020-05" db="EMBL/GenBank/DDBJ databases">
        <authorList>
            <person name="Chiriac C."/>
            <person name="Salcher M."/>
            <person name="Ghai R."/>
            <person name="Kavagutti S V."/>
        </authorList>
    </citation>
    <scope>NUCLEOTIDE SEQUENCE</scope>
</reference>
<evidence type="ECO:0000313" key="2">
    <source>
        <dbReference type="EMBL" id="CAB4983151.1"/>
    </source>
</evidence>
<organism evidence="2">
    <name type="scientific">freshwater metagenome</name>
    <dbReference type="NCBI Taxonomy" id="449393"/>
    <lineage>
        <taxon>unclassified sequences</taxon>
        <taxon>metagenomes</taxon>
        <taxon>ecological metagenomes</taxon>
    </lineage>
</organism>
<dbReference type="AlphaFoldDB" id="A0A6J7MQF8"/>
<protein>
    <submittedName>
        <fullName evidence="2">Unannotated protein</fullName>
    </submittedName>
</protein>
<dbReference type="InterPro" id="IPR013429">
    <property type="entry name" value="Regulatory_FmdB_Zinc_ribbon"/>
</dbReference>
<dbReference type="NCBIfam" id="TIGR02605">
    <property type="entry name" value="CxxC_CxxC_SSSS"/>
    <property type="match status" value="1"/>
</dbReference>
<evidence type="ECO:0000259" key="1">
    <source>
        <dbReference type="SMART" id="SM00834"/>
    </source>
</evidence>
<gene>
    <name evidence="2" type="ORF">UFOPK3954_00651</name>
</gene>
<feature type="domain" description="Putative regulatory protein FmdB zinc ribbon" evidence="1">
    <location>
        <begin position="1"/>
        <end position="42"/>
    </location>
</feature>
<dbReference type="SMART" id="SM00834">
    <property type="entry name" value="CxxC_CXXC_SSSS"/>
    <property type="match status" value="1"/>
</dbReference>
<sequence>MPLYEYRCKDCDNTFEVRRSMSESGAPAPCPQGHANTVKLLSAFASVGASAGSYGTAPTPAPRPMGGCGGGCACAH</sequence>
<proteinExistence type="predicted"/>